<feature type="transmembrane region" description="Helical" evidence="9">
    <location>
        <begin position="20"/>
        <end position="42"/>
    </location>
</feature>
<dbReference type="HOGENOM" id="CLU_120517_0_0_0"/>
<dbReference type="GO" id="GO:0009279">
    <property type="term" value="C:cell outer membrane"/>
    <property type="evidence" value="ECO:0007669"/>
    <property type="project" value="UniProtKB-SubCell"/>
</dbReference>
<keyword evidence="3" id="KW-0488">Methylation</keyword>
<dbReference type="InterPro" id="IPR012902">
    <property type="entry name" value="N_methyl_site"/>
</dbReference>
<keyword evidence="7 9" id="KW-0472">Membrane</keyword>
<dbReference type="RefSeq" id="WP_006300933.1">
    <property type="nucleotide sequence ID" value="NZ_CM001022.1"/>
</dbReference>
<evidence type="ECO:0008006" key="12">
    <source>
        <dbReference type="Google" id="ProtNLM"/>
    </source>
</evidence>
<evidence type="ECO:0000313" key="11">
    <source>
        <dbReference type="Proteomes" id="UP000005096"/>
    </source>
</evidence>
<evidence type="ECO:0000256" key="1">
    <source>
        <dbReference type="ARBA" id="ARBA00004203"/>
    </source>
</evidence>
<evidence type="ECO:0000256" key="9">
    <source>
        <dbReference type="SAM" id="Phobius"/>
    </source>
</evidence>
<dbReference type="GO" id="GO:0015628">
    <property type="term" value="P:protein secretion by the type II secretion system"/>
    <property type="evidence" value="ECO:0007669"/>
    <property type="project" value="InterPro"/>
</dbReference>
<reference evidence="10 11" key="1">
    <citation type="journal article" date="2010" name="Stand. Genomic Sci.">
        <title>Non-contiguous finished genome sequence of Aminomonas paucivorans type strain (GLU-3).</title>
        <authorList>
            <person name="Pitluck S."/>
            <person name="Yasawong M."/>
            <person name="Held B."/>
            <person name="Lapidus A."/>
            <person name="Nolan M."/>
            <person name="Copeland A."/>
            <person name="Lucas S."/>
            <person name="Del Rio T.G."/>
            <person name="Tice H."/>
            <person name="Cheng J.F."/>
            <person name="Chertkov O."/>
            <person name="Goodwin L."/>
            <person name="Tapia R."/>
            <person name="Han C."/>
            <person name="Liolios K."/>
            <person name="Ivanova N."/>
            <person name="Mavromatis K."/>
            <person name="Ovchinnikova G."/>
            <person name="Pati A."/>
            <person name="Chen A."/>
            <person name="Palaniappan K."/>
            <person name="Land M."/>
            <person name="Hauser L."/>
            <person name="Chang Y.J."/>
            <person name="Jeffries C.D."/>
            <person name="Pukall R."/>
            <person name="Spring S."/>
            <person name="Rohde M."/>
            <person name="Sikorski J."/>
            <person name="Goker M."/>
            <person name="Woyke T."/>
            <person name="Bristow J."/>
            <person name="Eisen J.A."/>
            <person name="Markowitz V."/>
            <person name="Hugenholtz P."/>
            <person name="Kyrpides N.C."/>
            <person name="Klenk H.P."/>
        </authorList>
    </citation>
    <scope>NUCLEOTIDE SEQUENCE [LARGE SCALE GENOMIC DNA]</scope>
    <source>
        <strain evidence="10 11">DSM 12260</strain>
    </source>
</reference>
<keyword evidence="8" id="KW-0998">Cell outer membrane</keyword>
<evidence type="ECO:0000313" key="10">
    <source>
        <dbReference type="EMBL" id="EFQ23731.1"/>
    </source>
</evidence>
<dbReference type="Pfam" id="PF07963">
    <property type="entry name" value="N_methyl"/>
    <property type="match status" value="1"/>
</dbReference>
<dbReference type="PaxDb" id="584708-Apau_1310"/>
<dbReference type="eggNOG" id="COG2165">
    <property type="taxonomic scope" value="Bacteria"/>
</dbReference>
<dbReference type="PANTHER" id="PTHR30093:SF44">
    <property type="entry name" value="TYPE II SECRETION SYSTEM CORE PROTEIN G"/>
    <property type="match status" value="1"/>
</dbReference>
<dbReference type="PRINTS" id="PR00813">
    <property type="entry name" value="BCTERIALGSPG"/>
</dbReference>
<dbReference type="GO" id="GO:0015627">
    <property type="term" value="C:type II protein secretion system complex"/>
    <property type="evidence" value="ECO:0007669"/>
    <property type="project" value="InterPro"/>
</dbReference>
<dbReference type="OrthoDB" id="6318at2"/>
<evidence type="ECO:0000256" key="4">
    <source>
        <dbReference type="ARBA" id="ARBA00022692"/>
    </source>
</evidence>
<dbReference type="STRING" id="584708.Apau_1310"/>
<dbReference type="Proteomes" id="UP000005096">
    <property type="component" value="Chromosome"/>
</dbReference>
<dbReference type="InterPro" id="IPR000983">
    <property type="entry name" value="Bac_GSPG_pilin"/>
</dbReference>
<dbReference type="Gene3D" id="3.30.700.10">
    <property type="entry name" value="Glycoprotein, Type 4 Pilin"/>
    <property type="match status" value="1"/>
</dbReference>
<gene>
    <name evidence="10" type="ORF">Apau_1310</name>
</gene>
<dbReference type="NCBIfam" id="TIGR02532">
    <property type="entry name" value="IV_pilin_GFxxxE"/>
    <property type="match status" value="1"/>
</dbReference>
<dbReference type="SUPFAM" id="SSF54523">
    <property type="entry name" value="Pili subunits"/>
    <property type="match status" value="1"/>
</dbReference>
<evidence type="ECO:0000256" key="7">
    <source>
        <dbReference type="ARBA" id="ARBA00023136"/>
    </source>
</evidence>
<dbReference type="GO" id="GO:0042597">
    <property type="term" value="C:periplasmic space"/>
    <property type="evidence" value="ECO:0007669"/>
    <property type="project" value="UniProtKB-SubCell"/>
</dbReference>
<evidence type="ECO:0000256" key="5">
    <source>
        <dbReference type="ARBA" id="ARBA00022764"/>
    </source>
</evidence>
<evidence type="ECO:0000256" key="8">
    <source>
        <dbReference type="ARBA" id="ARBA00023237"/>
    </source>
</evidence>
<comment type="subcellular location">
    <subcellularLocation>
        <location evidence="1">Cell outer membrane</location>
        <topology evidence="1">Single-pass membrane protein</topology>
    </subcellularLocation>
    <subcellularLocation>
        <location evidence="2">Periplasm</location>
    </subcellularLocation>
</comment>
<dbReference type="AlphaFoldDB" id="E3CYV3"/>
<evidence type="ECO:0000256" key="3">
    <source>
        <dbReference type="ARBA" id="ARBA00022481"/>
    </source>
</evidence>
<dbReference type="PROSITE" id="PS00409">
    <property type="entry name" value="PROKAR_NTER_METHYL"/>
    <property type="match status" value="1"/>
</dbReference>
<evidence type="ECO:0000256" key="2">
    <source>
        <dbReference type="ARBA" id="ARBA00004418"/>
    </source>
</evidence>
<organism evidence="10 11">
    <name type="scientific">Aminomonas paucivorans DSM 12260</name>
    <dbReference type="NCBI Taxonomy" id="584708"/>
    <lineage>
        <taxon>Bacteria</taxon>
        <taxon>Thermotogati</taxon>
        <taxon>Synergistota</taxon>
        <taxon>Synergistia</taxon>
        <taxon>Synergistales</taxon>
        <taxon>Synergistaceae</taxon>
        <taxon>Aminomonas</taxon>
    </lineage>
</organism>
<keyword evidence="5" id="KW-0574">Periplasm</keyword>
<proteinExistence type="predicted"/>
<keyword evidence="4 9" id="KW-0812">Transmembrane</keyword>
<dbReference type="Pfam" id="PF22434">
    <property type="entry name" value="PilW_C"/>
    <property type="match status" value="1"/>
</dbReference>
<evidence type="ECO:0000256" key="6">
    <source>
        <dbReference type="ARBA" id="ARBA00022989"/>
    </source>
</evidence>
<accession>E3CYV3</accession>
<sequence length="137" mass="14979">MRNGALKNLRERKRKGFTLVELLIVIIIIGILAGAMLLVAGAGTDKAEATKIVSDLRSLKSASLMYYADKNSWPSKIDDIKDYMDREIGANFTITSKDGNPYVQRTDIDKKVIVKLNDMATASGISVDATAAAMRIK</sequence>
<dbReference type="InterPro" id="IPR045584">
    <property type="entry name" value="Pilin-like"/>
</dbReference>
<dbReference type="PANTHER" id="PTHR30093">
    <property type="entry name" value="GENERAL SECRETION PATHWAY PROTEIN G"/>
    <property type="match status" value="1"/>
</dbReference>
<name>E3CYV3_9BACT</name>
<protein>
    <recommendedName>
        <fullName evidence="12">Prepilin-type N-terminal cleavage/methylation domain-containing protein</fullName>
    </recommendedName>
</protein>
<keyword evidence="6 9" id="KW-1133">Transmembrane helix</keyword>
<dbReference type="EMBL" id="CM001022">
    <property type="protein sequence ID" value="EFQ23731.1"/>
    <property type="molecule type" value="Genomic_DNA"/>
</dbReference>
<keyword evidence="11" id="KW-1185">Reference proteome</keyword>